<gene>
    <name evidence="2" type="ORF">HYY20_04115</name>
</gene>
<reference evidence="2" key="1">
    <citation type="submission" date="2020-07" db="EMBL/GenBank/DDBJ databases">
        <title>Huge and variable diversity of episymbiotic CPR bacteria and DPANN archaea in groundwater ecosystems.</title>
        <authorList>
            <person name="He C.Y."/>
            <person name="Keren R."/>
            <person name="Whittaker M."/>
            <person name="Farag I.F."/>
            <person name="Doudna J."/>
            <person name="Cate J.H.D."/>
            <person name="Banfield J.F."/>
        </authorList>
    </citation>
    <scope>NUCLEOTIDE SEQUENCE</scope>
    <source>
        <strain evidence="2">NC_groundwater_672_Ag_B-0.1um_62_36</strain>
    </source>
</reference>
<protein>
    <submittedName>
        <fullName evidence="2">DUF2784 domain-containing protein</fullName>
    </submittedName>
</protein>
<keyword evidence="1" id="KW-1133">Transmembrane helix</keyword>
<sequence>MSGSLWGALSSPGMAGAGWPWLFKILADLVLLVHFLWIGFLILGALLLRRSKAGQIFHALALVATLGMQLLSWDCPLTLLEQWLRYRVDPRQGYEGSFLIHWAEKIVYLDISPQLVTLLTVLLMAVTFALYAKRWLGLSRHRRSS</sequence>
<accession>A0A932FUW2</accession>
<name>A0A932FUW2_UNCTE</name>
<evidence type="ECO:0000313" key="3">
    <source>
        <dbReference type="Proteomes" id="UP000769766"/>
    </source>
</evidence>
<dbReference type="Pfam" id="PF10861">
    <property type="entry name" value="DUF2784"/>
    <property type="match status" value="1"/>
</dbReference>
<evidence type="ECO:0000313" key="2">
    <source>
        <dbReference type="EMBL" id="MBI2876045.1"/>
    </source>
</evidence>
<proteinExistence type="predicted"/>
<organism evidence="2 3">
    <name type="scientific">Tectimicrobiota bacterium</name>
    <dbReference type="NCBI Taxonomy" id="2528274"/>
    <lineage>
        <taxon>Bacteria</taxon>
        <taxon>Pseudomonadati</taxon>
        <taxon>Nitrospinota/Tectimicrobiota group</taxon>
        <taxon>Candidatus Tectimicrobiota</taxon>
    </lineage>
</organism>
<comment type="caution">
    <text evidence="2">The sequence shown here is derived from an EMBL/GenBank/DDBJ whole genome shotgun (WGS) entry which is preliminary data.</text>
</comment>
<keyword evidence="1" id="KW-0472">Membrane</keyword>
<dbReference type="AlphaFoldDB" id="A0A932FUW2"/>
<dbReference type="Proteomes" id="UP000769766">
    <property type="component" value="Unassembled WGS sequence"/>
</dbReference>
<dbReference type="InterPro" id="IPR021218">
    <property type="entry name" value="DUF2784"/>
</dbReference>
<feature type="transmembrane region" description="Helical" evidence="1">
    <location>
        <begin position="111"/>
        <end position="132"/>
    </location>
</feature>
<feature type="transmembrane region" description="Helical" evidence="1">
    <location>
        <begin position="25"/>
        <end position="48"/>
    </location>
</feature>
<evidence type="ECO:0000256" key="1">
    <source>
        <dbReference type="SAM" id="Phobius"/>
    </source>
</evidence>
<keyword evidence="1" id="KW-0812">Transmembrane</keyword>
<dbReference type="EMBL" id="JACPRF010000127">
    <property type="protein sequence ID" value="MBI2876045.1"/>
    <property type="molecule type" value="Genomic_DNA"/>
</dbReference>
<feature type="transmembrane region" description="Helical" evidence="1">
    <location>
        <begin position="55"/>
        <end position="73"/>
    </location>
</feature>